<dbReference type="InterPro" id="IPR049450">
    <property type="entry name" value="ACOT8-like_C"/>
</dbReference>
<accession>A0A9P7MVK6</accession>
<name>A0A9P7MVK6_9HYPO</name>
<evidence type="ECO:0000259" key="2">
    <source>
        <dbReference type="Pfam" id="PF20789"/>
    </source>
</evidence>
<evidence type="ECO:0008006" key="5">
    <source>
        <dbReference type="Google" id="ProtNLM"/>
    </source>
</evidence>
<dbReference type="GO" id="GO:0009062">
    <property type="term" value="P:fatty acid catabolic process"/>
    <property type="evidence" value="ECO:0007669"/>
    <property type="project" value="TreeGrafter"/>
</dbReference>
<proteinExistence type="predicted"/>
<dbReference type="Pfam" id="PF13622">
    <property type="entry name" value="4HBT_3"/>
    <property type="match status" value="1"/>
</dbReference>
<dbReference type="PANTHER" id="PTHR11066">
    <property type="entry name" value="ACYL-COA THIOESTERASE"/>
    <property type="match status" value="1"/>
</dbReference>
<evidence type="ECO:0000313" key="4">
    <source>
        <dbReference type="Proteomes" id="UP000784919"/>
    </source>
</evidence>
<organism evidence="3 4">
    <name type="scientific">Claviceps arundinis</name>
    <dbReference type="NCBI Taxonomy" id="1623583"/>
    <lineage>
        <taxon>Eukaryota</taxon>
        <taxon>Fungi</taxon>
        <taxon>Dikarya</taxon>
        <taxon>Ascomycota</taxon>
        <taxon>Pezizomycotina</taxon>
        <taxon>Sordariomycetes</taxon>
        <taxon>Hypocreomycetidae</taxon>
        <taxon>Hypocreales</taxon>
        <taxon>Clavicipitaceae</taxon>
        <taxon>Claviceps</taxon>
    </lineage>
</organism>
<dbReference type="Pfam" id="PF20789">
    <property type="entry name" value="4HBT_3C"/>
    <property type="match status" value="1"/>
</dbReference>
<dbReference type="OrthoDB" id="68328at2759"/>
<evidence type="ECO:0000313" key="3">
    <source>
        <dbReference type="EMBL" id="KAG5970989.1"/>
    </source>
</evidence>
<evidence type="ECO:0000259" key="1">
    <source>
        <dbReference type="Pfam" id="PF13622"/>
    </source>
</evidence>
<dbReference type="PANTHER" id="PTHR11066:SF34">
    <property type="entry name" value="ACYL-COENZYME A THIOESTERASE 8"/>
    <property type="match status" value="1"/>
</dbReference>
<dbReference type="GO" id="GO:0006637">
    <property type="term" value="P:acyl-CoA metabolic process"/>
    <property type="evidence" value="ECO:0007669"/>
    <property type="project" value="InterPro"/>
</dbReference>
<feature type="domain" description="Acyl-CoA thioesterase-like N-terminal HotDog" evidence="1">
    <location>
        <begin position="45"/>
        <end position="131"/>
    </location>
</feature>
<feature type="domain" description="Acyl-CoA thioesterase-like C-terminal" evidence="2">
    <location>
        <begin position="220"/>
        <end position="370"/>
    </location>
</feature>
<comment type="caution">
    <text evidence="3">The sequence shown here is derived from an EMBL/GenBank/DDBJ whole genome shotgun (WGS) entry which is preliminary data.</text>
</comment>
<dbReference type="EMBL" id="SRPS01000065">
    <property type="protein sequence ID" value="KAG5970989.1"/>
    <property type="molecule type" value="Genomic_DNA"/>
</dbReference>
<dbReference type="InterPro" id="IPR029069">
    <property type="entry name" value="HotDog_dom_sf"/>
</dbReference>
<dbReference type="Proteomes" id="UP000784919">
    <property type="component" value="Unassembled WGS sequence"/>
</dbReference>
<dbReference type="CDD" id="cd03444">
    <property type="entry name" value="Thioesterase_II_repeat1"/>
    <property type="match status" value="1"/>
</dbReference>
<dbReference type="GO" id="GO:0005782">
    <property type="term" value="C:peroxisomal matrix"/>
    <property type="evidence" value="ECO:0007669"/>
    <property type="project" value="UniProtKB-SubCell"/>
</dbReference>
<sequence>MPPEERPTLLRPPPPNPSLAPIENILQVTPVNVLGQDIFTNTRKAWVPSGARGIYGGTVIAQCLAAAQKTVPEGEGFLPHSCHCYFLLAGSGSVPILFHVERVRDGRSYVTRTVQARQRGKCIFTTTISFVREGAGTGTGTGTGKGEGVEVVRHAVELPDEAKGSLPEGEYEDEEGEGGGPFQHVLVPMPVAPTLDLDGKGNGSRVGIGIGMERDGLKKPHQIRCQQWMRCRGKISAEGGLPAHLNALAYISDSSFIGTVARVHHLWRLPFPPQEYHALPEEQKRRVEHLARHEGLGDDPEGWKALPHLGMMVSLDHSIYFHAPGRVRADEWMFADMDSPWAGDGRGFVTQRIFARDGTLLATCVQEGVVRLAPSSKKPKL</sequence>
<dbReference type="Gene3D" id="3.10.129.10">
    <property type="entry name" value="Hotdog Thioesterase"/>
    <property type="match status" value="2"/>
</dbReference>
<dbReference type="GO" id="GO:0047617">
    <property type="term" value="F:fatty acyl-CoA hydrolase activity"/>
    <property type="evidence" value="ECO:0007669"/>
    <property type="project" value="InterPro"/>
</dbReference>
<dbReference type="AlphaFoldDB" id="A0A9P7MVK6"/>
<dbReference type="InterPro" id="IPR003703">
    <property type="entry name" value="Acyl_CoA_thio"/>
</dbReference>
<protein>
    <recommendedName>
        <fullName evidence="5">Acyl-CoA thioesterase II</fullName>
    </recommendedName>
</protein>
<dbReference type="InterPro" id="IPR049449">
    <property type="entry name" value="TesB_ACOT8-like_N"/>
</dbReference>
<gene>
    <name evidence="3" type="ORF">E4U56_007146</name>
</gene>
<reference evidence="3" key="1">
    <citation type="journal article" date="2020" name="bioRxiv">
        <title>Whole genome comparisons of ergot fungi reveals the divergence and evolution of species within the genus Claviceps are the result of varying mechanisms driving genome evolution and host range expansion.</title>
        <authorList>
            <person name="Wyka S.A."/>
            <person name="Mondo S.J."/>
            <person name="Liu M."/>
            <person name="Dettman J."/>
            <person name="Nalam V."/>
            <person name="Broders K.D."/>
        </authorList>
    </citation>
    <scope>NUCLEOTIDE SEQUENCE</scope>
    <source>
        <strain evidence="3">CCC 1102</strain>
    </source>
</reference>
<dbReference type="CDD" id="cd03445">
    <property type="entry name" value="Thioesterase_II_repeat2"/>
    <property type="match status" value="1"/>
</dbReference>
<dbReference type="SUPFAM" id="SSF54637">
    <property type="entry name" value="Thioesterase/thiol ester dehydrase-isomerase"/>
    <property type="match status" value="2"/>
</dbReference>